<sequence>MPETRHEFSENPYGGTFPMRLAHFSCVCLAISVVAFAQSAQGFTLRQKTVLPPSTSTFSTSCAPWTGHFFTAKVTPRTTARVTASAVAPVHREKANDAVTVPSSPARVILKGLRADRFRHPLDQQITEQLRLLPGLEWGVRQAMRVLEEAVYIDNISSAILVGPTQMPSLHSSLVEAASILDLPVLPELYIKQSPVPNAYCMAIQGRRPFIVVHTSLLDLLSPAEVQVVLAHELSHIKCEHGVFITAANALALGLYSLGGSLGRLLGDRLSSLLYAWLRAAEFSCDRGALLVSQDLDTVLSALLKLVGGSQQLAGQLSTEAFLQQARSYDQAVGSPLGRLIKSQMEPGLTHPLPVLRVRELERWYKSDMYTGIIARGSRRAVETGQDGGREGAGGDRGGQDGGERKGGSGAETV</sequence>
<evidence type="ECO:0000313" key="11">
    <source>
        <dbReference type="Proteomes" id="UP000019335"/>
    </source>
</evidence>
<reference evidence="10 11" key="1">
    <citation type="journal article" date="2014" name="Mol. Plant">
        <title>Chromosome Scale Genome Assembly and Transcriptome Profiling of Nannochloropsis gaditana in Nitrogen Depletion.</title>
        <authorList>
            <person name="Corteggiani Carpinelli E."/>
            <person name="Telatin A."/>
            <person name="Vitulo N."/>
            <person name="Forcato C."/>
            <person name="D'Angelo M."/>
            <person name="Schiavon R."/>
            <person name="Vezzi A."/>
            <person name="Giacometti G.M."/>
            <person name="Morosinotto T."/>
            <person name="Valle G."/>
        </authorList>
    </citation>
    <scope>NUCLEOTIDE SEQUENCE [LARGE SCALE GENOMIC DNA]</scope>
    <source>
        <strain evidence="10 11">B-31</strain>
    </source>
</reference>
<keyword evidence="5 6" id="KW-0482">Metalloprotease</keyword>
<comment type="cofactor">
    <cofactor evidence="6">
        <name>Zn(2+)</name>
        <dbReference type="ChEBI" id="CHEBI:29105"/>
    </cofactor>
    <text evidence="6">Binds 1 zinc ion per subunit.</text>
</comment>
<evidence type="ECO:0000259" key="9">
    <source>
        <dbReference type="Pfam" id="PF01435"/>
    </source>
</evidence>
<evidence type="ECO:0000256" key="7">
    <source>
        <dbReference type="SAM" id="MobiDB-lite"/>
    </source>
</evidence>
<evidence type="ECO:0000256" key="3">
    <source>
        <dbReference type="ARBA" id="ARBA00022801"/>
    </source>
</evidence>
<evidence type="ECO:0000256" key="1">
    <source>
        <dbReference type="ARBA" id="ARBA00022670"/>
    </source>
</evidence>
<name>W7TIS1_9STRA</name>
<dbReference type="GO" id="GO:0006508">
    <property type="term" value="P:proteolysis"/>
    <property type="evidence" value="ECO:0007669"/>
    <property type="project" value="UniProtKB-KW"/>
</dbReference>
<keyword evidence="8" id="KW-1133">Transmembrane helix</keyword>
<dbReference type="PANTHER" id="PTHR10120">
    <property type="entry name" value="CAAX PRENYL PROTEASE 1"/>
    <property type="match status" value="1"/>
</dbReference>
<dbReference type="CDD" id="cd07325">
    <property type="entry name" value="M48_Ste24p_like"/>
    <property type="match status" value="1"/>
</dbReference>
<dbReference type="GO" id="GO:0046872">
    <property type="term" value="F:metal ion binding"/>
    <property type="evidence" value="ECO:0007669"/>
    <property type="project" value="UniProtKB-KW"/>
</dbReference>
<proteinExistence type="inferred from homology"/>
<dbReference type="EMBL" id="AZIL01001681">
    <property type="protein sequence ID" value="EWM23403.1"/>
    <property type="molecule type" value="Genomic_DNA"/>
</dbReference>
<dbReference type="OrthoDB" id="272500at2759"/>
<feature type="region of interest" description="Disordered" evidence="7">
    <location>
        <begin position="380"/>
        <end position="414"/>
    </location>
</feature>
<dbReference type="GO" id="GO:0004222">
    <property type="term" value="F:metalloendopeptidase activity"/>
    <property type="evidence" value="ECO:0007669"/>
    <property type="project" value="InterPro"/>
</dbReference>
<comment type="caution">
    <text evidence="10">The sequence shown here is derived from an EMBL/GenBank/DDBJ whole genome shotgun (WGS) entry which is preliminary data.</text>
</comment>
<dbReference type="Pfam" id="PF01435">
    <property type="entry name" value="Peptidase_M48"/>
    <property type="match status" value="1"/>
</dbReference>
<keyword evidence="8" id="KW-0472">Membrane</keyword>
<evidence type="ECO:0000256" key="5">
    <source>
        <dbReference type="ARBA" id="ARBA00023049"/>
    </source>
</evidence>
<gene>
    <name evidence="10" type="ORF">Naga_100077g5</name>
</gene>
<organism evidence="10 11">
    <name type="scientific">Nannochloropsis gaditana</name>
    <dbReference type="NCBI Taxonomy" id="72520"/>
    <lineage>
        <taxon>Eukaryota</taxon>
        <taxon>Sar</taxon>
        <taxon>Stramenopiles</taxon>
        <taxon>Ochrophyta</taxon>
        <taxon>Eustigmatophyceae</taxon>
        <taxon>Eustigmatales</taxon>
        <taxon>Monodopsidaceae</taxon>
        <taxon>Nannochloropsis</taxon>
    </lineage>
</organism>
<dbReference type="MEROPS" id="M48.021"/>
<dbReference type="Gene3D" id="3.30.2010.10">
    <property type="entry name" value="Metalloproteases ('zincins'), catalytic domain"/>
    <property type="match status" value="1"/>
</dbReference>
<evidence type="ECO:0000256" key="4">
    <source>
        <dbReference type="ARBA" id="ARBA00022833"/>
    </source>
</evidence>
<feature type="transmembrane region" description="Helical" evidence="8">
    <location>
        <begin position="21"/>
        <end position="40"/>
    </location>
</feature>
<keyword evidence="1 6" id="KW-0645">Protease</keyword>
<evidence type="ECO:0000256" key="6">
    <source>
        <dbReference type="RuleBase" id="RU003983"/>
    </source>
</evidence>
<evidence type="ECO:0000313" key="10">
    <source>
        <dbReference type="EMBL" id="EWM23403.1"/>
    </source>
</evidence>
<evidence type="ECO:0000256" key="2">
    <source>
        <dbReference type="ARBA" id="ARBA00022723"/>
    </source>
</evidence>
<keyword evidence="11" id="KW-1185">Reference proteome</keyword>
<keyword evidence="4 6" id="KW-0862">Zinc</keyword>
<dbReference type="InterPro" id="IPR001915">
    <property type="entry name" value="Peptidase_M48"/>
</dbReference>
<comment type="similarity">
    <text evidence="6">Belongs to the peptidase M48 family.</text>
</comment>
<keyword evidence="3 6" id="KW-0378">Hydrolase</keyword>
<feature type="domain" description="Peptidase M48" evidence="9">
    <location>
        <begin position="166"/>
        <end position="364"/>
    </location>
</feature>
<protein>
    <submittedName>
        <fullName evidence="10">Peptidase m48 ste24p</fullName>
    </submittedName>
</protein>
<feature type="compositionally biased region" description="Basic and acidic residues" evidence="7">
    <location>
        <begin position="388"/>
        <end position="407"/>
    </location>
</feature>
<keyword evidence="2" id="KW-0479">Metal-binding</keyword>
<dbReference type="AlphaFoldDB" id="W7TIS1"/>
<evidence type="ECO:0000256" key="8">
    <source>
        <dbReference type="SAM" id="Phobius"/>
    </source>
</evidence>
<keyword evidence="8" id="KW-0812">Transmembrane</keyword>
<dbReference type="Proteomes" id="UP000019335">
    <property type="component" value="Chromosome 17"/>
</dbReference>
<accession>W7TIS1</accession>